<name>A0A4Y3VCS5_9ACTN</name>
<comment type="caution">
    <text evidence="2">The sequence shown here is derived from an EMBL/GenBank/DDBJ whole genome shotgun (WGS) entry which is preliminary data.</text>
</comment>
<keyword evidence="3" id="KW-1185">Reference proteome</keyword>
<evidence type="ECO:0000313" key="2">
    <source>
        <dbReference type="EMBL" id="GEC04674.1"/>
    </source>
</evidence>
<evidence type="ECO:0000313" key="3">
    <source>
        <dbReference type="Proteomes" id="UP000317881"/>
    </source>
</evidence>
<organism evidence="2 3">
    <name type="scientific">Streptomyces spinoverrucosus</name>
    <dbReference type="NCBI Taxonomy" id="284043"/>
    <lineage>
        <taxon>Bacteria</taxon>
        <taxon>Bacillati</taxon>
        <taxon>Actinomycetota</taxon>
        <taxon>Actinomycetes</taxon>
        <taxon>Kitasatosporales</taxon>
        <taxon>Streptomycetaceae</taxon>
        <taxon>Streptomyces</taxon>
    </lineage>
</organism>
<accession>A0A4Y3VCS5</accession>
<dbReference type="EMBL" id="BJND01000016">
    <property type="protein sequence ID" value="GEC04674.1"/>
    <property type="molecule type" value="Genomic_DNA"/>
</dbReference>
<dbReference type="AlphaFoldDB" id="A0A4Y3VCS5"/>
<evidence type="ECO:0000256" key="1">
    <source>
        <dbReference type="SAM" id="MobiDB-lite"/>
    </source>
</evidence>
<feature type="region of interest" description="Disordered" evidence="1">
    <location>
        <begin position="1"/>
        <end position="34"/>
    </location>
</feature>
<reference evidence="2 3" key="1">
    <citation type="submission" date="2019-06" db="EMBL/GenBank/DDBJ databases">
        <title>Whole genome shotgun sequence of Streptomyces spinoverrucosus NBRC 14228.</title>
        <authorList>
            <person name="Hosoyama A."/>
            <person name="Uohara A."/>
            <person name="Ohji S."/>
            <person name="Ichikawa N."/>
        </authorList>
    </citation>
    <scope>NUCLEOTIDE SEQUENCE [LARGE SCALE GENOMIC DNA]</scope>
    <source>
        <strain evidence="2 3">NBRC 14228</strain>
    </source>
</reference>
<sequence length="90" mass="10016">MSIGRGTLAVYQKQRTPGSVKVRTGGYSPRPGRLQRPVDQVKFLDRRLKSGWEAVRGERAFVRAADCDRPVWGRVRPASLPVSSLVHLSS</sequence>
<gene>
    <name evidence="2" type="ORF">SSP24_23290</name>
</gene>
<proteinExistence type="predicted"/>
<protein>
    <submittedName>
        <fullName evidence="2">Uncharacterized protein</fullName>
    </submittedName>
</protein>
<dbReference type="Proteomes" id="UP000317881">
    <property type="component" value="Unassembled WGS sequence"/>
</dbReference>